<evidence type="ECO:0000259" key="9">
    <source>
        <dbReference type="PROSITE" id="PS51898"/>
    </source>
</evidence>
<sequence>MARVRDLWMSKDGNGKKTIRTDRYGKGKRWLAVWEEGGREVSKSFTTEDAAASAIANARVAQENGTYIPKANRDITLREVWPIWWASKAGKSNSTRGGYQSAWSHIEPRWGDTACSVMSRAAIAAWIPTMTTSRGCAEGESRPLGLGMQRRVGLVLSALLDTAVEERIIPSSPMKSKDIPRARESSRRYLSVAELDRVRAAMPGPHERLVVDVLSRTGVRPGEAFGLQVGDMSAARGRLRISRDVDPLGVPDETKTGRHRDVPVGGDLLLDLENAAEGRGRDEWLLLTPDGRGWTSKRWWRMWIKVVQEAGFEGLDTYELRHTAASLAIHSGANVKTVQRMLGHASAAMTLDIYGHLWDDELDVLPARMDAHMKAERERFAERRRRAEAEQGRNAG</sequence>
<dbReference type="Gene3D" id="1.10.150.130">
    <property type="match status" value="1"/>
</dbReference>
<keyword evidence="5" id="KW-0229">DNA integration</keyword>
<evidence type="ECO:0000313" key="10">
    <source>
        <dbReference type="EMBL" id="ASN72036.1"/>
    </source>
</evidence>
<dbReference type="InterPro" id="IPR050090">
    <property type="entry name" value="Tyrosine_recombinase_XerCD"/>
</dbReference>
<dbReference type="GO" id="GO:0015074">
    <property type="term" value="P:DNA integration"/>
    <property type="evidence" value="ECO:0007669"/>
    <property type="project" value="UniProtKB-KW"/>
</dbReference>
<protein>
    <recommendedName>
        <fullName evidence="2">Integrase</fullName>
    </recommendedName>
</protein>
<dbReference type="GO" id="GO:0016740">
    <property type="term" value="F:transferase activity"/>
    <property type="evidence" value="ECO:0007669"/>
    <property type="project" value="UniProtKB-KW"/>
</dbReference>
<evidence type="ECO:0000256" key="2">
    <source>
        <dbReference type="ARBA" id="ARBA00016082"/>
    </source>
</evidence>
<dbReference type="PROSITE" id="PS51898">
    <property type="entry name" value="TYR_RECOMBINASE"/>
    <property type="match status" value="1"/>
</dbReference>
<keyword evidence="8" id="KW-1179">Viral genome integration</keyword>
<evidence type="ECO:0000256" key="1">
    <source>
        <dbReference type="ARBA" id="ARBA00008857"/>
    </source>
</evidence>
<keyword evidence="6" id="KW-0238">DNA-binding</keyword>
<dbReference type="Gene3D" id="1.10.443.10">
    <property type="entry name" value="Intergrase catalytic core"/>
    <property type="match status" value="1"/>
</dbReference>
<dbReference type="GO" id="GO:0006310">
    <property type="term" value="P:DNA recombination"/>
    <property type="evidence" value="ECO:0007669"/>
    <property type="project" value="UniProtKB-KW"/>
</dbReference>
<dbReference type="InterPro" id="IPR013762">
    <property type="entry name" value="Integrase-like_cat_sf"/>
</dbReference>
<dbReference type="InterPro" id="IPR002104">
    <property type="entry name" value="Integrase_catalytic"/>
</dbReference>
<keyword evidence="3" id="KW-0808">Transferase</keyword>
<evidence type="ECO:0000256" key="4">
    <source>
        <dbReference type="ARBA" id="ARBA00022801"/>
    </source>
</evidence>
<keyword evidence="7" id="KW-0233">DNA recombination</keyword>
<dbReference type="PANTHER" id="PTHR30349">
    <property type="entry name" value="PHAGE INTEGRASE-RELATED"/>
    <property type="match status" value="1"/>
</dbReference>
<evidence type="ECO:0000256" key="6">
    <source>
        <dbReference type="ARBA" id="ARBA00023125"/>
    </source>
</evidence>
<reference evidence="10" key="1">
    <citation type="submission" date="2017-06" db="EMBL/GenBank/DDBJ databases">
        <title>Novel phages from South African skin metaviromes.</title>
        <authorList>
            <person name="van Zyl L.J."/>
            <person name="Abrahams Y."/>
            <person name="Stander E.A."/>
            <person name="Kirby B.M."/>
            <person name="Clavaud C."/>
            <person name="Farcet C."/>
            <person name="Breton L."/>
            <person name="Trindade M.I."/>
        </authorList>
    </citation>
    <scope>NUCLEOTIDE SEQUENCE</scope>
</reference>
<dbReference type="InterPro" id="IPR011010">
    <property type="entry name" value="DNA_brk_join_enz"/>
</dbReference>
<keyword evidence="8" id="KW-1160">Virus entry into host cell</keyword>
<accession>A0A2H4JG32</accession>
<evidence type="ECO:0000256" key="3">
    <source>
        <dbReference type="ARBA" id="ARBA00022679"/>
    </source>
</evidence>
<evidence type="ECO:0000256" key="5">
    <source>
        <dbReference type="ARBA" id="ARBA00022908"/>
    </source>
</evidence>
<dbReference type="InterPro" id="IPR010998">
    <property type="entry name" value="Integrase_recombinase_N"/>
</dbReference>
<comment type="similarity">
    <text evidence="1">Belongs to the 'phage' integrase family.</text>
</comment>
<dbReference type="GO" id="GO:0044826">
    <property type="term" value="P:viral genome integration into host DNA"/>
    <property type="evidence" value="ECO:0007669"/>
    <property type="project" value="UniProtKB-KW"/>
</dbReference>
<organism evidence="10">
    <name type="scientific">uncultured Caudovirales phage</name>
    <dbReference type="NCBI Taxonomy" id="2100421"/>
    <lineage>
        <taxon>Viruses</taxon>
        <taxon>Duplodnaviria</taxon>
        <taxon>Heunggongvirae</taxon>
        <taxon>Uroviricota</taxon>
        <taxon>Caudoviricetes</taxon>
        <taxon>Peduoviridae</taxon>
        <taxon>Maltschvirus</taxon>
        <taxon>Maltschvirus maltsch</taxon>
    </lineage>
</organism>
<gene>
    <name evidence="10" type="ORF">7S2_43</name>
</gene>
<feature type="domain" description="Tyr recombinase" evidence="9">
    <location>
        <begin position="185"/>
        <end position="367"/>
    </location>
</feature>
<dbReference type="GO" id="GO:0075713">
    <property type="term" value="P:establishment of integrated proviral latency"/>
    <property type="evidence" value="ECO:0007669"/>
    <property type="project" value="UniProtKB-KW"/>
</dbReference>
<dbReference type="EMBL" id="MF417939">
    <property type="protein sequence ID" value="ASN72036.1"/>
    <property type="molecule type" value="Genomic_DNA"/>
</dbReference>
<dbReference type="CDD" id="cd01189">
    <property type="entry name" value="INT_ICEBs1_C_like"/>
    <property type="match status" value="1"/>
</dbReference>
<name>A0A2H4JG32_9CAUD</name>
<proteinExistence type="inferred from homology"/>
<dbReference type="PANTHER" id="PTHR30349:SF64">
    <property type="entry name" value="PROPHAGE INTEGRASE INTD-RELATED"/>
    <property type="match status" value="1"/>
</dbReference>
<dbReference type="GO" id="GO:0016787">
    <property type="term" value="F:hydrolase activity"/>
    <property type="evidence" value="ECO:0007669"/>
    <property type="project" value="UniProtKB-KW"/>
</dbReference>
<dbReference type="GO" id="GO:0003677">
    <property type="term" value="F:DNA binding"/>
    <property type="evidence" value="ECO:0007669"/>
    <property type="project" value="UniProtKB-KW"/>
</dbReference>
<evidence type="ECO:0000256" key="7">
    <source>
        <dbReference type="ARBA" id="ARBA00023172"/>
    </source>
</evidence>
<evidence type="ECO:0000256" key="8">
    <source>
        <dbReference type="ARBA" id="ARBA00023195"/>
    </source>
</evidence>
<dbReference type="SUPFAM" id="SSF56349">
    <property type="entry name" value="DNA breaking-rejoining enzymes"/>
    <property type="match status" value="1"/>
</dbReference>
<keyword evidence="4" id="KW-0378">Hydrolase</keyword>
<dbReference type="Pfam" id="PF00589">
    <property type="entry name" value="Phage_integrase"/>
    <property type="match status" value="1"/>
</dbReference>